<dbReference type="SUPFAM" id="SSF46689">
    <property type="entry name" value="Homeodomain-like"/>
    <property type="match status" value="1"/>
</dbReference>
<reference evidence="1 2" key="1">
    <citation type="submission" date="2019-09" db="EMBL/GenBank/DDBJ databases">
        <title>Actinomadura physcomitrii sp. nov., a novel actinomycete isolated from moss [Physcomitrium sphaericum (Ludw) Fuernr].</title>
        <authorList>
            <person name="Liu C."/>
            <person name="Zhuang X."/>
        </authorList>
    </citation>
    <scope>NUCLEOTIDE SEQUENCE [LARGE SCALE GENOMIC DNA]</scope>
    <source>
        <strain evidence="1 2">CYP1-1B</strain>
    </source>
</reference>
<dbReference type="Gene3D" id="1.10.357.10">
    <property type="entry name" value="Tetracycline Repressor, domain 2"/>
    <property type="match status" value="1"/>
</dbReference>
<comment type="caution">
    <text evidence="1">The sequence shown here is derived from an EMBL/GenBank/DDBJ whole genome shotgun (WGS) entry which is preliminary data.</text>
</comment>
<dbReference type="EMBL" id="WBMR01000001">
    <property type="protein sequence ID" value="KAB2390279.1"/>
    <property type="molecule type" value="Genomic_DNA"/>
</dbReference>
<dbReference type="InterPro" id="IPR036271">
    <property type="entry name" value="Tet_transcr_reg_TetR-rel_C_sf"/>
</dbReference>
<proteinExistence type="predicted"/>
<name>A0A6L3WB54_9ACTN</name>
<dbReference type="RefSeq" id="WP_151537703.1">
    <property type="nucleotide sequence ID" value="NZ_WBMR01000001.1"/>
</dbReference>
<gene>
    <name evidence="1" type="ORF">F9B16_00075</name>
</gene>
<protein>
    <submittedName>
        <fullName evidence="1">TetR/AcrR family transcriptional regulator</fullName>
    </submittedName>
</protein>
<dbReference type="InterPro" id="IPR009057">
    <property type="entry name" value="Homeodomain-like_sf"/>
</dbReference>
<dbReference type="AlphaFoldDB" id="A0A6L3WB54"/>
<evidence type="ECO:0000313" key="1">
    <source>
        <dbReference type="EMBL" id="KAB2390279.1"/>
    </source>
</evidence>
<organism evidence="1 2">
    <name type="scientific">Actinomadura montaniterrae</name>
    <dbReference type="NCBI Taxonomy" id="1803903"/>
    <lineage>
        <taxon>Bacteria</taxon>
        <taxon>Bacillati</taxon>
        <taxon>Actinomycetota</taxon>
        <taxon>Actinomycetes</taxon>
        <taxon>Streptosporangiales</taxon>
        <taxon>Thermomonosporaceae</taxon>
        <taxon>Actinomadura</taxon>
    </lineage>
</organism>
<dbReference type="Proteomes" id="UP000483004">
    <property type="component" value="Unassembled WGS sequence"/>
</dbReference>
<evidence type="ECO:0000313" key="2">
    <source>
        <dbReference type="Proteomes" id="UP000483004"/>
    </source>
</evidence>
<keyword evidence="2" id="KW-1185">Reference proteome</keyword>
<dbReference type="OrthoDB" id="3404594at2"/>
<sequence length="195" mass="20993">MGDEERIIAVATRLFAELGYDSTETELIADAAGDGGQEQIAAAGGKSGLYRRVMDRAYRAEQGMLETALAAYTPDGDGAHRVIDVYLDFYVANPEIVALWMHRWMGDAADVGELEDDFVDPQDALVSGVVGGLVPPDVAVDLLVRTVVWCVFGFLSGGVPGGRGRTEPRSPEAIERFRGYLHVLIDRMIAPAPAP</sequence>
<dbReference type="SUPFAM" id="SSF48498">
    <property type="entry name" value="Tetracyclin repressor-like, C-terminal domain"/>
    <property type="match status" value="1"/>
</dbReference>
<accession>A0A6L3WB54</accession>